<dbReference type="Proteomes" id="UP000728106">
    <property type="component" value="Unassembled WGS sequence"/>
</dbReference>
<dbReference type="AlphaFoldDB" id="A0AA40YM14"/>
<evidence type="ECO:0000256" key="2">
    <source>
        <dbReference type="ARBA" id="ARBA00022649"/>
    </source>
</evidence>
<evidence type="ECO:0000313" key="3">
    <source>
        <dbReference type="EMBL" id="MBJ7637951.1"/>
    </source>
</evidence>
<organism evidence="3 4">
    <name type="scientific">Weissella confusa</name>
    <name type="common">Lactobacillus confusus</name>
    <dbReference type="NCBI Taxonomy" id="1583"/>
    <lineage>
        <taxon>Bacteria</taxon>
        <taxon>Bacillati</taxon>
        <taxon>Bacillota</taxon>
        <taxon>Bacilli</taxon>
        <taxon>Lactobacillales</taxon>
        <taxon>Lactobacillaceae</taxon>
        <taxon>Weissella</taxon>
    </lineage>
</organism>
<name>A0AA40YM14_WEICO</name>
<comment type="caution">
    <text evidence="3">The sequence shown here is derived from an EMBL/GenBank/DDBJ whole genome shotgun (WGS) entry which is preliminary data.</text>
</comment>
<accession>A0AA40YM14</accession>
<dbReference type="SUPFAM" id="SSF50118">
    <property type="entry name" value="Cell growth inhibitor/plasmid maintenance toxic component"/>
    <property type="match status" value="1"/>
</dbReference>
<evidence type="ECO:0000256" key="1">
    <source>
        <dbReference type="ARBA" id="ARBA00007521"/>
    </source>
</evidence>
<keyword evidence="4" id="KW-1185">Reference proteome</keyword>
<keyword evidence="2" id="KW-1277">Toxin-antitoxin system</keyword>
<evidence type="ECO:0000313" key="4">
    <source>
        <dbReference type="Proteomes" id="UP000728106"/>
    </source>
</evidence>
<dbReference type="InterPro" id="IPR003477">
    <property type="entry name" value="PemK-like"/>
</dbReference>
<dbReference type="EMBL" id="JAAOCP010000001">
    <property type="protein sequence ID" value="MBJ7637951.1"/>
    <property type="molecule type" value="Genomic_DNA"/>
</dbReference>
<gene>
    <name evidence="3" type="ORF">HAU20_00755</name>
</gene>
<dbReference type="GO" id="GO:0003677">
    <property type="term" value="F:DNA binding"/>
    <property type="evidence" value="ECO:0007669"/>
    <property type="project" value="InterPro"/>
</dbReference>
<dbReference type="Pfam" id="PF02452">
    <property type="entry name" value="PemK_toxin"/>
    <property type="match status" value="1"/>
</dbReference>
<comment type="similarity">
    <text evidence="1">Belongs to the PemK/MazF family.</text>
</comment>
<dbReference type="InterPro" id="IPR011067">
    <property type="entry name" value="Plasmid_toxin/cell-grow_inhib"/>
</dbReference>
<dbReference type="RefSeq" id="WP_199467952.1">
    <property type="nucleotide sequence ID" value="NZ_JAAOCP010000001.1"/>
</dbReference>
<dbReference type="Gene3D" id="2.30.30.110">
    <property type="match status" value="1"/>
</dbReference>
<proteinExistence type="inferred from homology"/>
<sequence length="296" mass="34218">MGNEENTPLSFEDKENMMVRFNQLYYSNNTSFKGLQLPYWMRNYGQYLAKELKGNLPIYYPKFSAGTIVMTDFGVRVGDELSGGHFAVVINNDDSKYQRNITVVPLTSKYHKGHVRINNEIFVKAINLAHDRAVELSTIQQELDESHERLVTQVFEFLQTLKTDTIRRFVNFFYQSVKNNIPLELPNEFNSELLSSLTSETAINELLMVNDFISETSKQVKQSSARLKEITPEVNEITKLLEKLDRYNNDSFVDVSNITTISKLRVKKITRYTITGNISLSKESMQKIKKSLLKRI</sequence>
<protein>
    <submittedName>
        <fullName evidence="3">Type II toxin-antitoxin system PemK/MazF family toxin</fullName>
    </submittedName>
</protein>
<reference evidence="3 4" key="1">
    <citation type="journal article" date="2021" name="Int. J. Food Microbiol.">
        <title>Safety demonstration of a microbial species for use in the food chain: Weissella confusa.</title>
        <authorList>
            <person name="Bourdichon F."/>
            <person name="Patrone V."/>
            <person name="Fontana A."/>
            <person name="Milani G."/>
            <person name="Morelli L."/>
        </authorList>
    </citation>
    <scope>NUCLEOTIDE SEQUENCE [LARGE SCALE GENOMIC DNA]</scope>
    <source>
        <strain evidence="3 4">CCUG 43002</strain>
    </source>
</reference>